<keyword evidence="1" id="KW-0812">Transmembrane</keyword>
<reference evidence="2" key="2">
    <citation type="journal article" date="2021" name="J Anim Sci Technol">
        <title>Complete genome sequence of Paenibacillus konkukensis sp. nov. SK3146 as a potential probiotic strain.</title>
        <authorList>
            <person name="Jung H.I."/>
            <person name="Park S."/>
            <person name="Niu K.M."/>
            <person name="Lee S.W."/>
            <person name="Kothari D."/>
            <person name="Yi K.J."/>
            <person name="Kim S.K."/>
        </authorList>
    </citation>
    <scope>NUCLEOTIDE SEQUENCE</scope>
    <source>
        <strain evidence="2">SK3146</strain>
    </source>
</reference>
<feature type="transmembrane region" description="Helical" evidence="1">
    <location>
        <begin position="12"/>
        <end position="29"/>
    </location>
</feature>
<protein>
    <submittedName>
        <fullName evidence="2">Uncharacterized protein</fullName>
    </submittedName>
</protein>
<accession>A0ABY4RYX0</accession>
<keyword evidence="1" id="KW-1133">Transmembrane helix</keyword>
<proteinExistence type="predicted"/>
<keyword evidence="1" id="KW-0472">Membrane</keyword>
<gene>
    <name evidence="2" type="ORF">SK3146_06917</name>
</gene>
<dbReference type="EMBL" id="CP027059">
    <property type="protein sequence ID" value="UQZ87615.1"/>
    <property type="molecule type" value="Genomic_DNA"/>
</dbReference>
<feature type="transmembrane region" description="Helical" evidence="1">
    <location>
        <begin position="73"/>
        <end position="92"/>
    </location>
</feature>
<name>A0ABY4RYX0_9BACL</name>
<reference evidence="2" key="1">
    <citation type="submission" date="2018-02" db="EMBL/GenBank/DDBJ databases">
        <authorList>
            <person name="Kim S.-K."/>
            <person name="Jung H.-I."/>
            <person name="Lee S.-W."/>
        </authorList>
    </citation>
    <scope>NUCLEOTIDE SEQUENCE</scope>
    <source>
        <strain evidence="2">SK3146</strain>
    </source>
</reference>
<keyword evidence="3" id="KW-1185">Reference proteome</keyword>
<dbReference type="RefSeq" id="WP_249863060.1">
    <property type="nucleotide sequence ID" value="NZ_CP027059.1"/>
</dbReference>
<dbReference type="Proteomes" id="UP001057134">
    <property type="component" value="Chromosome"/>
</dbReference>
<organism evidence="2 3">
    <name type="scientific">Paenibacillus konkukensis</name>
    <dbReference type="NCBI Taxonomy" id="2020716"/>
    <lineage>
        <taxon>Bacteria</taxon>
        <taxon>Bacillati</taxon>
        <taxon>Bacillota</taxon>
        <taxon>Bacilli</taxon>
        <taxon>Bacillales</taxon>
        <taxon>Paenibacillaceae</taxon>
        <taxon>Paenibacillus</taxon>
    </lineage>
</organism>
<evidence type="ECO:0000313" key="2">
    <source>
        <dbReference type="EMBL" id="UQZ87615.1"/>
    </source>
</evidence>
<evidence type="ECO:0000256" key="1">
    <source>
        <dbReference type="SAM" id="Phobius"/>
    </source>
</evidence>
<sequence>MEEGADTVKKTVIQSVIFSVIVTVCYYAVHIGAGMYQTMTYVPDIVTRYESAHTLQSEVSFGVSSSLTEAQRVLLLAAGSMLVFAGGKLLYLRIKMR</sequence>
<evidence type="ECO:0000313" key="3">
    <source>
        <dbReference type="Proteomes" id="UP001057134"/>
    </source>
</evidence>